<organism evidence="1 2">
    <name type="scientific">Goodea atripinnis</name>
    <dbReference type="NCBI Taxonomy" id="208336"/>
    <lineage>
        <taxon>Eukaryota</taxon>
        <taxon>Metazoa</taxon>
        <taxon>Chordata</taxon>
        <taxon>Craniata</taxon>
        <taxon>Vertebrata</taxon>
        <taxon>Euteleostomi</taxon>
        <taxon>Actinopterygii</taxon>
        <taxon>Neopterygii</taxon>
        <taxon>Teleostei</taxon>
        <taxon>Neoteleostei</taxon>
        <taxon>Acanthomorphata</taxon>
        <taxon>Ovalentaria</taxon>
        <taxon>Atherinomorphae</taxon>
        <taxon>Cyprinodontiformes</taxon>
        <taxon>Goodeidae</taxon>
        <taxon>Goodea</taxon>
    </lineage>
</organism>
<protein>
    <submittedName>
        <fullName evidence="1">Uncharacterized protein</fullName>
    </submittedName>
</protein>
<keyword evidence="2" id="KW-1185">Reference proteome</keyword>
<gene>
    <name evidence="1" type="ORF">GOODEAATRI_000760</name>
</gene>
<reference evidence="1 2" key="1">
    <citation type="submission" date="2021-06" db="EMBL/GenBank/DDBJ databases">
        <authorList>
            <person name="Palmer J.M."/>
        </authorList>
    </citation>
    <scope>NUCLEOTIDE SEQUENCE [LARGE SCALE GENOMIC DNA]</scope>
    <source>
        <strain evidence="1 2">GA_2019</strain>
        <tissue evidence="1">Muscle</tissue>
    </source>
</reference>
<accession>A0ABV0N6T3</accession>
<proteinExistence type="predicted"/>
<dbReference type="EMBL" id="JAHRIO010030007">
    <property type="protein sequence ID" value="MEQ2167107.1"/>
    <property type="molecule type" value="Genomic_DNA"/>
</dbReference>
<evidence type="ECO:0000313" key="1">
    <source>
        <dbReference type="EMBL" id="MEQ2167107.1"/>
    </source>
</evidence>
<feature type="non-terminal residue" evidence="1">
    <location>
        <position position="1"/>
    </location>
</feature>
<comment type="caution">
    <text evidence="1">The sequence shown here is derived from an EMBL/GenBank/DDBJ whole genome shotgun (WGS) entry which is preliminary data.</text>
</comment>
<name>A0ABV0N6T3_9TELE</name>
<sequence length="86" mass="9741">DGIRKTQDSVTMGSPLHQESRLLQLVELDKDTITPSDTRTRGDLSTSDWRGVQGLIIGGFKSGRWRVDDEEILRKLLLISDLFDEL</sequence>
<dbReference type="Proteomes" id="UP001476798">
    <property type="component" value="Unassembled WGS sequence"/>
</dbReference>
<evidence type="ECO:0000313" key="2">
    <source>
        <dbReference type="Proteomes" id="UP001476798"/>
    </source>
</evidence>